<dbReference type="Proteomes" id="UP000018545">
    <property type="component" value="Chromosome"/>
</dbReference>
<evidence type="ECO:0000313" key="1">
    <source>
        <dbReference type="EMBL" id="AHB68395.1"/>
    </source>
</evidence>
<evidence type="ECO:0000313" key="2">
    <source>
        <dbReference type="Proteomes" id="UP000018545"/>
    </source>
</evidence>
<reference evidence="1 2" key="1">
    <citation type="journal article" date="2014" name="Genome Announc.">
        <title>Complete Genome Sequence of Cronobacter sakazakii Strain CMCC 45402.</title>
        <authorList>
            <person name="Zhao Z."/>
            <person name="Wang L."/>
            <person name="Wang B."/>
            <person name="Liang H."/>
            <person name="Ye Q."/>
            <person name="Zeng M."/>
        </authorList>
    </citation>
    <scope>NUCLEOTIDE SEQUENCE [LARGE SCALE GENOMIC DNA]</scope>
    <source>
        <strain evidence="2">45402</strain>
    </source>
</reference>
<protein>
    <submittedName>
        <fullName evidence="1">Uncharacterized protein</fullName>
    </submittedName>
</protein>
<dbReference type="AlphaFoldDB" id="V5TUM0"/>
<dbReference type="HOGENOM" id="CLU_3215147_0_0_6"/>
<accession>V5TUM0</accession>
<sequence>MFALLVLLNQSLNIRKRNNLSQIYLFFARLFLALKGGKFLKMRY</sequence>
<dbReference type="KEGG" id="csi:P262_00042"/>
<proteinExistence type="predicted"/>
<dbReference type="EMBL" id="CP006731">
    <property type="protein sequence ID" value="AHB68395.1"/>
    <property type="molecule type" value="Genomic_DNA"/>
</dbReference>
<name>V5TUM0_9ENTR</name>
<gene>
    <name evidence="1" type="ORF">P262_00042</name>
</gene>
<organism evidence="1 2">
    <name type="scientific">Cronobacter malonaticus</name>
    <dbReference type="NCBI Taxonomy" id="413503"/>
    <lineage>
        <taxon>Bacteria</taxon>
        <taxon>Pseudomonadati</taxon>
        <taxon>Pseudomonadota</taxon>
        <taxon>Gammaproteobacteria</taxon>
        <taxon>Enterobacterales</taxon>
        <taxon>Enterobacteriaceae</taxon>
        <taxon>Cronobacter</taxon>
    </lineage>
</organism>